<comment type="pathway">
    <text evidence="5">Cofactor biosynthesis; coenzyme A biosynthesis; CoA from (R)-pantothenate: step 1/5.</text>
</comment>
<keyword evidence="9" id="KW-0808">Transferase</keyword>
<dbReference type="Proteomes" id="UP000604381">
    <property type="component" value="Unassembled WGS sequence"/>
</dbReference>
<comment type="subunit">
    <text evidence="6">Homodimer.</text>
</comment>
<proteinExistence type="inferred from homology"/>
<evidence type="ECO:0000313" key="18">
    <source>
        <dbReference type="Proteomes" id="UP000604381"/>
    </source>
</evidence>
<comment type="subcellular location">
    <subcellularLocation>
        <location evidence="4">Cytoplasm</location>
    </subcellularLocation>
</comment>
<name>A0A930Y1Y2_9GAMM</name>
<keyword evidence="14" id="KW-0173">Coenzyme A biosynthesis</keyword>
<dbReference type="Pfam" id="PF03309">
    <property type="entry name" value="Pan_kinase"/>
    <property type="match status" value="1"/>
</dbReference>
<evidence type="ECO:0000256" key="1">
    <source>
        <dbReference type="ARBA" id="ARBA00001206"/>
    </source>
</evidence>
<evidence type="ECO:0000256" key="9">
    <source>
        <dbReference type="ARBA" id="ARBA00022679"/>
    </source>
</evidence>
<organism evidence="17 18">
    <name type="scientific">Candidatus Amphirhobacter heronislandensis</name>
    <dbReference type="NCBI Taxonomy" id="1732024"/>
    <lineage>
        <taxon>Bacteria</taxon>
        <taxon>Pseudomonadati</taxon>
        <taxon>Pseudomonadota</taxon>
        <taxon>Gammaproteobacteria</taxon>
        <taxon>Candidatus Tethybacterales</taxon>
        <taxon>Candidatus Tethybacteraceae</taxon>
        <taxon>Candidatus Amphirhobacter</taxon>
    </lineage>
</organism>
<evidence type="ECO:0000313" key="17">
    <source>
        <dbReference type="EMBL" id="MBF2735820.1"/>
    </source>
</evidence>
<dbReference type="AlphaFoldDB" id="A0A930Y1Y2"/>
<evidence type="ECO:0000256" key="5">
    <source>
        <dbReference type="ARBA" id="ARBA00005225"/>
    </source>
</evidence>
<keyword evidence="18" id="KW-1185">Reference proteome</keyword>
<dbReference type="GO" id="GO:0005737">
    <property type="term" value="C:cytoplasm"/>
    <property type="evidence" value="ECO:0007669"/>
    <property type="project" value="UniProtKB-SubCell"/>
</dbReference>
<evidence type="ECO:0000256" key="16">
    <source>
        <dbReference type="ARBA" id="ARBA00040883"/>
    </source>
</evidence>
<evidence type="ECO:0000256" key="8">
    <source>
        <dbReference type="ARBA" id="ARBA00022490"/>
    </source>
</evidence>
<accession>A0A930Y1Y2</accession>
<sequence>MDVLAVDAGNTRIKWAWRRGAAAPWTEHGAVATDGPLDPLAAAAASAAEVWLCDVGPKARAARLGAALGQAPSLRPIAAAAAAGGVRSGYARPELLGADRWCALLGLRALLGAAAGTVALAGTALTIDCLAADGRHLGGLILPGRRALLEALTAHTPLRLDAELFTRPAAELDDTAAAVRAGIGAAAAGAIKEHAAAQGLAEAPVVLAGGDAPWLAALLPAARLEPDIVFAGMAAAVN</sequence>
<evidence type="ECO:0000256" key="4">
    <source>
        <dbReference type="ARBA" id="ARBA00004496"/>
    </source>
</evidence>
<evidence type="ECO:0000256" key="7">
    <source>
        <dbReference type="ARBA" id="ARBA00012102"/>
    </source>
</evidence>
<gene>
    <name evidence="17" type="ORF">ISN26_07110</name>
</gene>
<dbReference type="PANTHER" id="PTHR34265:SF1">
    <property type="entry name" value="TYPE III PANTOTHENATE KINASE"/>
    <property type="match status" value="1"/>
</dbReference>
<dbReference type="GO" id="GO:0005524">
    <property type="term" value="F:ATP binding"/>
    <property type="evidence" value="ECO:0007669"/>
    <property type="project" value="UniProtKB-KW"/>
</dbReference>
<comment type="cofactor">
    <cofactor evidence="3">
        <name>NH4(+)</name>
        <dbReference type="ChEBI" id="CHEBI:28938"/>
    </cofactor>
</comment>
<keyword evidence="13" id="KW-0630">Potassium</keyword>
<dbReference type="InterPro" id="IPR043129">
    <property type="entry name" value="ATPase_NBD"/>
</dbReference>
<evidence type="ECO:0000256" key="12">
    <source>
        <dbReference type="ARBA" id="ARBA00022840"/>
    </source>
</evidence>
<evidence type="ECO:0000256" key="14">
    <source>
        <dbReference type="ARBA" id="ARBA00022993"/>
    </source>
</evidence>
<protein>
    <recommendedName>
        <fullName evidence="16">Type III pantothenate kinase</fullName>
        <ecNumber evidence="7">2.7.1.33</ecNumber>
    </recommendedName>
</protein>
<dbReference type="SUPFAM" id="SSF53067">
    <property type="entry name" value="Actin-like ATPase domain"/>
    <property type="match status" value="2"/>
</dbReference>
<keyword evidence="10" id="KW-0547">Nucleotide-binding</keyword>
<evidence type="ECO:0000256" key="10">
    <source>
        <dbReference type="ARBA" id="ARBA00022741"/>
    </source>
</evidence>
<comment type="similarity">
    <text evidence="15">Belongs to the type III pantothenate kinase family.</text>
</comment>
<reference evidence="17" key="1">
    <citation type="submission" date="2020-10" db="EMBL/GenBank/DDBJ databases">
        <title>An improved Amphimedon queenslandica hologenome assembly reveals how three proteobacterial symbionts can extend the metabolic phenotypic of their marine sponge host.</title>
        <authorList>
            <person name="Degnan B."/>
            <person name="Degnan S."/>
            <person name="Xiang X."/>
        </authorList>
    </citation>
    <scope>NUCLEOTIDE SEQUENCE</scope>
    <source>
        <strain evidence="17">AqS2</strain>
    </source>
</reference>
<keyword evidence="11 17" id="KW-0418">Kinase</keyword>
<evidence type="ECO:0000256" key="3">
    <source>
        <dbReference type="ARBA" id="ARBA00001972"/>
    </source>
</evidence>
<dbReference type="GO" id="GO:0004594">
    <property type="term" value="F:pantothenate kinase activity"/>
    <property type="evidence" value="ECO:0007669"/>
    <property type="project" value="UniProtKB-EC"/>
</dbReference>
<evidence type="ECO:0000256" key="13">
    <source>
        <dbReference type="ARBA" id="ARBA00022958"/>
    </source>
</evidence>
<evidence type="ECO:0000256" key="2">
    <source>
        <dbReference type="ARBA" id="ARBA00001958"/>
    </source>
</evidence>
<dbReference type="InterPro" id="IPR004619">
    <property type="entry name" value="Type_III_PanK"/>
</dbReference>
<dbReference type="PANTHER" id="PTHR34265">
    <property type="entry name" value="TYPE III PANTOTHENATE KINASE"/>
    <property type="match status" value="1"/>
</dbReference>
<dbReference type="EMBL" id="JADHEI010000053">
    <property type="protein sequence ID" value="MBF2735820.1"/>
    <property type="molecule type" value="Genomic_DNA"/>
</dbReference>
<evidence type="ECO:0000256" key="6">
    <source>
        <dbReference type="ARBA" id="ARBA00011738"/>
    </source>
</evidence>
<keyword evidence="12" id="KW-0067">ATP-binding</keyword>
<dbReference type="EC" id="2.7.1.33" evidence="7"/>
<comment type="catalytic activity">
    <reaction evidence="1">
        <text>(R)-pantothenate + ATP = (R)-4'-phosphopantothenate + ADP + H(+)</text>
        <dbReference type="Rhea" id="RHEA:16373"/>
        <dbReference type="ChEBI" id="CHEBI:10986"/>
        <dbReference type="ChEBI" id="CHEBI:15378"/>
        <dbReference type="ChEBI" id="CHEBI:29032"/>
        <dbReference type="ChEBI" id="CHEBI:30616"/>
        <dbReference type="ChEBI" id="CHEBI:456216"/>
        <dbReference type="EC" id="2.7.1.33"/>
    </reaction>
</comment>
<keyword evidence="8" id="KW-0963">Cytoplasm</keyword>
<evidence type="ECO:0000256" key="15">
    <source>
        <dbReference type="ARBA" id="ARBA00038036"/>
    </source>
</evidence>
<dbReference type="Gene3D" id="3.30.420.40">
    <property type="match status" value="2"/>
</dbReference>
<comment type="caution">
    <text evidence="17">The sequence shown here is derived from an EMBL/GenBank/DDBJ whole genome shotgun (WGS) entry which is preliminary data.</text>
</comment>
<comment type="cofactor">
    <cofactor evidence="2">
        <name>K(+)</name>
        <dbReference type="ChEBI" id="CHEBI:29103"/>
    </cofactor>
</comment>
<evidence type="ECO:0000256" key="11">
    <source>
        <dbReference type="ARBA" id="ARBA00022777"/>
    </source>
</evidence>
<dbReference type="GO" id="GO:0015937">
    <property type="term" value="P:coenzyme A biosynthetic process"/>
    <property type="evidence" value="ECO:0007669"/>
    <property type="project" value="UniProtKB-KW"/>
</dbReference>